<evidence type="ECO:0000256" key="2">
    <source>
        <dbReference type="SAM" id="MobiDB-lite"/>
    </source>
</evidence>
<evidence type="ECO:0000256" key="1">
    <source>
        <dbReference type="ARBA" id="ARBA00038101"/>
    </source>
</evidence>
<name>A0A1J4KWN1_9EUKA</name>
<dbReference type="Pfam" id="PF00069">
    <property type="entry name" value="Pkinase"/>
    <property type="match status" value="1"/>
</dbReference>
<dbReference type="Pfam" id="PF08238">
    <property type="entry name" value="Sel1"/>
    <property type="match status" value="21"/>
</dbReference>
<dbReference type="EMBL" id="MLAK01000197">
    <property type="protein sequence ID" value="OHT15697.1"/>
    <property type="molecule type" value="Genomic_DNA"/>
</dbReference>
<dbReference type="Gene3D" id="1.10.510.10">
    <property type="entry name" value="Transferase(Phosphotransferase) domain 1"/>
    <property type="match status" value="1"/>
</dbReference>
<dbReference type="GeneID" id="94832196"/>
<organism evidence="4 5">
    <name type="scientific">Tritrichomonas foetus</name>
    <dbReference type="NCBI Taxonomy" id="1144522"/>
    <lineage>
        <taxon>Eukaryota</taxon>
        <taxon>Metamonada</taxon>
        <taxon>Parabasalia</taxon>
        <taxon>Tritrichomonadida</taxon>
        <taxon>Tritrichomonadidae</taxon>
        <taxon>Tritrichomonas</taxon>
    </lineage>
</organism>
<keyword evidence="5" id="KW-1185">Reference proteome</keyword>
<dbReference type="SUPFAM" id="SSF81901">
    <property type="entry name" value="HCP-like"/>
    <property type="match status" value="6"/>
</dbReference>
<dbReference type="InterPro" id="IPR011009">
    <property type="entry name" value="Kinase-like_dom_sf"/>
</dbReference>
<evidence type="ECO:0000313" key="5">
    <source>
        <dbReference type="Proteomes" id="UP000179807"/>
    </source>
</evidence>
<dbReference type="RefSeq" id="XP_068368833.1">
    <property type="nucleotide sequence ID" value="XM_068497492.1"/>
</dbReference>
<comment type="similarity">
    <text evidence="1">Belongs to the sel-1 family.</text>
</comment>
<dbReference type="InterPro" id="IPR006597">
    <property type="entry name" value="Sel1-like"/>
</dbReference>
<feature type="compositionally biased region" description="Low complexity" evidence="2">
    <location>
        <begin position="54"/>
        <end position="66"/>
    </location>
</feature>
<dbReference type="InterPro" id="IPR000719">
    <property type="entry name" value="Prot_kinase_dom"/>
</dbReference>
<dbReference type="SUPFAM" id="SSF56112">
    <property type="entry name" value="Protein kinase-like (PK-like)"/>
    <property type="match status" value="1"/>
</dbReference>
<dbReference type="InterPro" id="IPR050767">
    <property type="entry name" value="Sel1_AlgK"/>
</dbReference>
<dbReference type="Gene3D" id="1.25.40.10">
    <property type="entry name" value="Tetratricopeptide repeat domain"/>
    <property type="match status" value="7"/>
</dbReference>
<evidence type="ECO:0000313" key="4">
    <source>
        <dbReference type="EMBL" id="OHT15697.1"/>
    </source>
</evidence>
<dbReference type="SMART" id="SM00671">
    <property type="entry name" value="SEL1"/>
    <property type="match status" value="26"/>
</dbReference>
<proteinExistence type="inferred from homology"/>
<dbReference type="InterPro" id="IPR011990">
    <property type="entry name" value="TPR-like_helical_dom_sf"/>
</dbReference>
<dbReference type="GO" id="GO:0004672">
    <property type="term" value="F:protein kinase activity"/>
    <property type="evidence" value="ECO:0007669"/>
    <property type="project" value="InterPro"/>
</dbReference>
<feature type="compositionally biased region" description="Low complexity" evidence="2">
    <location>
        <begin position="20"/>
        <end position="33"/>
    </location>
</feature>
<comment type="caution">
    <text evidence="4">The sequence shown here is derived from an EMBL/GenBank/DDBJ whole genome shotgun (WGS) entry which is preliminary data.</text>
</comment>
<accession>A0A1J4KWN1</accession>
<protein>
    <recommendedName>
        <fullName evidence="3">Protein kinase domain-containing protein</fullName>
    </recommendedName>
</protein>
<feature type="region of interest" description="Disordered" evidence="2">
    <location>
        <begin position="1"/>
        <end position="101"/>
    </location>
</feature>
<dbReference type="PANTHER" id="PTHR11102">
    <property type="entry name" value="SEL-1-LIKE PROTEIN"/>
    <property type="match status" value="1"/>
</dbReference>
<dbReference type="PROSITE" id="PS50011">
    <property type="entry name" value="PROTEIN_KINASE_DOM"/>
    <property type="match status" value="1"/>
</dbReference>
<evidence type="ECO:0000259" key="3">
    <source>
        <dbReference type="PROSITE" id="PS50011"/>
    </source>
</evidence>
<feature type="domain" description="Protein kinase" evidence="3">
    <location>
        <begin position="123"/>
        <end position="384"/>
    </location>
</feature>
<feature type="compositionally biased region" description="Basic and acidic residues" evidence="2">
    <location>
        <begin position="86"/>
        <end position="100"/>
    </location>
</feature>
<dbReference type="OrthoDB" id="272077at2759"/>
<dbReference type="GO" id="GO:0005524">
    <property type="term" value="F:ATP binding"/>
    <property type="evidence" value="ECO:0007669"/>
    <property type="project" value="InterPro"/>
</dbReference>
<dbReference type="PANTHER" id="PTHR11102:SF160">
    <property type="entry name" value="ERAD-ASSOCIATED E3 UBIQUITIN-PROTEIN LIGASE COMPONENT HRD3"/>
    <property type="match status" value="1"/>
</dbReference>
<gene>
    <name evidence="4" type="ORF">TRFO_13858</name>
</gene>
<dbReference type="Proteomes" id="UP000179807">
    <property type="component" value="Unassembled WGS sequence"/>
</dbReference>
<reference evidence="4" key="1">
    <citation type="submission" date="2016-10" db="EMBL/GenBank/DDBJ databases">
        <authorList>
            <person name="Benchimol M."/>
            <person name="Almeida L.G."/>
            <person name="Vasconcelos A.T."/>
            <person name="Perreira-Neves A."/>
            <person name="Rosa I.A."/>
            <person name="Tasca T."/>
            <person name="Bogo M.R."/>
            <person name="de Souza W."/>
        </authorList>
    </citation>
    <scope>NUCLEOTIDE SEQUENCE [LARGE SCALE GENOMIC DNA]</scope>
    <source>
        <strain evidence="4">K</strain>
    </source>
</reference>
<sequence length="1663" mass="187469">MKSQKKKAPISLSSEDETNDSSTSDQTASSFSDRSNHDEILPPKPISENDAANQSPKPTSQPPKTTARSQGKEDPQSKEMPSPSPRDQKPKETPRDEGALDKIFVNVSNGIARNINDSGNEVIQEISEMNKFADGHILAGDTYSVTTKKIENGKSYAVKKISSDFVKITNEEEFNQKVAKIQSIDHPALAKLSKMSHENGELIIEYEIPSDTTLTDRLTETSSKIFNDTQKSKIMLGVAAALHILHANGIRHGDATPDQIFLDKNMEPHLAFSGVTEFLDDFASLANVNFLSPELLDASEDFNDGIDSYSFAIIAHSILNEQLPYPELGPIQVAFKVARGMRPPIPETASLKLKNLLNRCTGDDVSLRPSLSEIVYLMMTDQRYRFNNTDQQEFREYRDRVLEKSKTILKIEQLTRDIESGKMDSAFEYGNMLINGIEVPKNEEEGIRYIKMASDSTYIPAQNQYGEYLEKKGKLPEAVELYKSAAHAFHPLGSYNYGRVLQKGIGIAQDPTKSARYMHKAAEDGIIDAQYRYARVLEKGTGDKEQRLRESYKYLQKAADANDPNSLHSIRKAQYYFGVYNEKKFGCDKQDISKAFAYYQKSVDNGYFKPENRLGAIYEIGFNGQPPDQEKAMQHYKVAADNDEKEGCFNYAHCLYDNGQYPAAADYYQRAADSDKKIRYRSSYNLALMLESGENIPKDIEGAIKYYTIAAEGKIKGAQYNLARLFQGLDGVKPNYKESAKWFKCAADQGHVKACFYTAKSFDSGRGTEKSNENAFKYYQKAANDPKEPHIESCYRCAMMEIKQIGTTEKADIERCLRIADENGHVHAKAMIGALMYEGKHFQKDQEKAINFYLKPIALGNPEHPDYIAAYYYALSIKESSPPEAAGYFRKSADTTGEKDDDLRCYEKEYGNPNKSGYYLAQFEFAQMCHEGKGTSKDDKLAFQYYQKAADQNHRESCFQTANMFLNGVGTSVDKKLAYVYMERAARLKHKEASYHYGKACYYGDKEAEIVVNEKEAAKYLKIAAKADITDGMYLYAMCLDKGFGVDENAKEALKCFDKAADKGHVEASYQSGVFAAHSRGSSSRDYQKAIKRFNFAIDKENHKNSLFQKGLLFEYGRTNEKNIPDYNEAEALYKKAKTDDAQYRLLLFLLDGKGSHTDSPNPMKAIEGINEMRENKKHPGATGKYGEILYYGYYNVKKNRKQGLKIIIEAANLEDPYAMALYGMMLNRGIKPVTQDPFTANIYLRKSADLDEPFAQTLYGNNLETNTGFPQGTPTQYKYAAFYYLRAIEQGNPYAKYYYGSLLLEGAPKGCRMIPETGSFIDQYGNQISDAVPMDPATAKILLKEASDADILQAHTKLGRIYKYENNCEYLTLFQKAAHQGDASAAQELGDVYLTGDSSINPSVLPNMALAAKYYKYSAEAGYFKGQFNYAMLLFRVKSPNYREKRKEAFHYMKLAAEQNDPEALHTLGMWYERGFGVDDEMKNNLHQRYVEAYKCYTEAVRHGLQEARIGLFRLYDTGRGFNGQRGPDNAARHLKAASDHRDGIATVMLADYYFNKRYDGVYNPDQAILILKEPVSQGNLECIARAGAMIARGNGLQADQVKGKEFIMKAVENNCPRGFYELARLYEDGIGVEGMDDRAISDAIWKNYELAAHGRCLDGCY</sequence>
<dbReference type="VEuPathDB" id="TrichDB:TRFO_13858"/>